<feature type="binding site" evidence="2">
    <location>
        <position position="84"/>
    </location>
    <ligand>
        <name>Mg(2+)</name>
        <dbReference type="ChEBI" id="CHEBI:18420"/>
        <label>3</label>
    </ligand>
</feature>
<feature type="binding site" evidence="2">
    <location>
        <position position="54"/>
    </location>
    <ligand>
        <name>Mg(2+)</name>
        <dbReference type="ChEBI" id="CHEBI:18420"/>
        <label>1</label>
    </ligand>
</feature>
<feature type="binding site" evidence="2">
    <location>
        <position position="288"/>
    </location>
    <ligand>
        <name>substrate</name>
    </ligand>
</feature>
<dbReference type="PATRIC" id="fig|742725.3.peg.452"/>
<comment type="miscellaneous">
    <text evidence="2">Reaction mechanism of ThiL seems to utilize a direct, inline transfer of the gamma-phosphate of ATP to TMP rather than a phosphorylated enzyme intermediate.</text>
</comment>
<dbReference type="GO" id="GO:0009030">
    <property type="term" value="F:thiamine-phosphate kinase activity"/>
    <property type="evidence" value="ECO:0007669"/>
    <property type="project" value="UniProtKB-UniRule"/>
</dbReference>
<comment type="caution">
    <text evidence="2">Lacks conserved residue(s) required for the propagation of feature annotation.</text>
</comment>
<dbReference type="GO" id="GO:0005524">
    <property type="term" value="F:ATP binding"/>
    <property type="evidence" value="ECO:0007669"/>
    <property type="project" value="UniProtKB-UniRule"/>
</dbReference>
<dbReference type="CDD" id="cd02194">
    <property type="entry name" value="ThiL"/>
    <property type="match status" value="1"/>
</dbReference>
<keyword evidence="1 2" id="KW-0784">Thiamine biosynthesis</keyword>
<feature type="binding site" evidence="2">
    <location>
        <position position="84"/>
    </location>
    <ligand>
        <name>Mg(2+)</name>
        <dbReference type="ChEBI" id="CHEBI:18420"/>
        <label>2</label>
    </ligand>
</feature>
<feature type="binding site" evidence="2">
    <location>
        <position position="238"/>
    </location>
    <ligand>
        <name>Mg(2+)</name>
        <dbReference type="ChEBI" id="CHEBI:18420"/>
        <label>5</label>
    </ligand>
</feature>
<organism evidence="4 5">
    <name type="scientific">Alistipes indistinctus YIT 12060</name>
    <dbReference type="NCBI Taxonomy" id="742725"/>
    <lineage>
        <taxon>Bacteria</taxon>
        <taxon>Pseudomonadati</taxon>
        <taxon>Bacteroidota</taxon>
        <taxon>Bacteroidia</taxon>
        <taxon>Bacteroidales</taxon>
        <taxon>Rikenellaceae</taxon>
        <taxon>Alistipes</taxon>
    </lineage>
</organism>
<dbReference type="STRING" id="742725.HMPREF9450_00408"/>
<dbReference type="eggNOG" id="COG0611">
    <property type="taxonomic scope" value="Bacteria"/>
</dbReference>
<keyword evidence="2" id="KW-0460">Magnesium</keyword>
<feature type="binding site" evidence="2">
    <location>
        <begin position="131"/>
        <end position="132"/>
    </location>
    <ligand>
        <name>ATP</name>
        <dbReference type="ChEBI" id="CHEBI:30616"/>
    </ligand>
</feature>
<feature type="binding site" evidence="2">
    <location>
        <position position="132"/>
    </location>
    <ligand>
        <name>Mg(2+)</name>
        <dbReference type="ChEBI" id="CHEBI:18420"/>
        <label>1</label>
    </ligand>
</feature>
<dbReference type="EMBL" id="ADLD01000004">
    <property type="protein sequence ID" value="EHB93142.1"/>
    <property type="molecule type" value="Genomic_DNA"/>
</dbReference>
<dbReference type="EC" id="2.7.4.16" evidence="2"/>
<evidence type="ECO:0000256" key="1">
    <source>
        <dbReference type="ARBA" id="ARBA00022977"/>
    </source>
</evidence>
<dbReference type="PANTHER" id="PTHR30270:SF0">
    <property type="entry name" value="THIAMINE-MONOPHOSPHATE KINASE"/>
    <property type="match status" value="1"/>
</dbReference>
<keyword evidence="2" id="KW-0479">Metal-binding</keyword>
<dbReference type="Gene3D" id="3.30.1330.10">
    <property type="entry name" value="PurM-like, N-terminal domain"/>
    <property type="match status" value="1"/>
</dbReference>
<dbReference type="SUPFAM" id="SSF55326">
    <property type="entry name" value="PurM N-terminal domain-like"/>
    <property type="match status" value="1"/>
</dbReference>
<feature type="binding site" evidence="2">
    <location>
        <position position="39"/>
    </location>
    <ligand>
        <name>Mg(2+)</name>
        <dbReference type="ChEBI" id="CHEBI:18420"/>
        <label>3</label>
    </ligand>
</feature>
<dbReference type="GO" id="GO:0009229">
    <property type="term" value="P:thiamine diphosphate biosynthetic process"/>
    <property type="evidence" value="ECO:0007669"/>
    <property type="project" value="UniProtKB-UniRule"/>
</dbReference>
<feature type="binding site" evidence="2">
    <location>
        <position position="55"/>
    </location>
    <ligand>
        <name>Mg(2+)</name>
        <dbReference type="ChEBI" id="CHEBI:18420"/>
        <label>2</label>
    </ligand>
</feature>
<dbReference type="InterPro" id="IPR016188">
    <property type="entry name" value="PurM-like_N"/>
</dbReference>
<gene>
    <name evidence="2" type="primary">thiL</name>
    <name evidence="4" type="ORF">HMPREF9450_00408</name>
</gene>
<keyword evidence="5" id="KW-1185">Reference proteome</keyword>
<feature type="binding site" evidence="2">
    <location>
        <position position="235"/>
    </location>
    <ligand>
        <name>Mg(2+)</name>
        <dbReference type="ChEBI" id="CHEBI:18420"/>
        <label>3</label>
    </ligand>
</feature>
<feature type="binding site" evidence="2">
    <location>
        <position position="158"/>
    </location>
    <ligand>
        <name>ATP</name>
        <dbReference type="ChEBI" id="CHEBI:30616"/>
    </ligand>
</feature>
<comment type="pathway">
    <text evidence="2">Cofactor biosynthesis; thiamine diphosphate biosynthesis; thiamine diphosphate from thiamine phosphate: step 1/1.</text>
</comment>
<dbReference type="GO" id="GO:0009228">
    <property type="term" value="P:thiamine biosynthetic process"/>
    <property type="evidence" value="ECO:0007669"/>
    <property type="project" value="UniProtKB-KW"/>
</dbReference>
<comment type="caution">
    <text evidence="4">The sequence shown here is derived from an EMBL/GenBank/DDBJ whole genome shotgun (WGS) entry which is preliminary data.</text>
</comment>
<keyword evidence="2 4" id="KW-0418">Kinase</keyword>
<dbReference type="NCBIfam" id="TIGR01379">
    <property type="entry name" value="thiL"/>
    <property type="match status" value="1"/>
</dbReference>
<dbReference type="InterPro" id="IPR036921">
    <property type="entry name" value="PurM-like_N_sf"/>
</dbReference>
<dbReference type="PANTHER" id="PTHR30270">
    <property type="entry name" value="THIAMINE-MONOPHOSPHATE KINASE"/>
    <property type="match status" value="1"/>
</dbReference>
<reference evidence="4 5" key="1">
    <citation type="submission" date="2011-08" db="EMBL/GenBank/DDBJ databases">
        <title>The Genome Sequence of Alistipes indistinctus YIT 12060.</title>
        <authorList>
            <consortium name="The Broad Institute Genome Sequencing Platform"/>
            <person name="Earl A."/>
            <person name="Ward D."/>
            <person name="Feldgarden M."/>
            <person name="Gevers D."/>
            <person name="Morotomi M."/>
            <person name="Young S.K."/>
            <person name="Zeng Q."/>
            <person name="Gargeya S."/>
            <person name="Fitzgerald M."/>
            <person name="Haas B."/>
            <person name="Abouelleil A."/>
            <person name="Alvarado L."/>
            <person name="Arachchi H.M."/>
            <person name="Berlin A."/>
            <person name="Brown A."/>
            <person name="Chapman S.B."/>
            <person name="Chen Z."/>
            <person name="Dunbar C."/>
            <person name="Freedman E."/>
            <person name="Gearin G."/>
            <person name="Gellesch M."/>
            <person name="Goldberg J."/>
            <person name="Griggs A."/>
            <person name="Gujja S."/>
            <person name="Heiman D."/>
            <person name="Howarth C."/>
            <person name="Larson L."/>
            <person name="Lui A."/>
            <person name="MacDonald P.J.P."/>
            <person name="Montmayeur A."/>
            <person name="Murphy C."/>
            <person name="Neiman D."/>
            <person name="Pearson M."/>
            <person name="Priest M."/>
            <person name="Roberts A."/>
            <person name="Saif S."/>
            <person name="Shea T."/>
            <person name="Shenoy N."/>
            <person name="Sisk P."/>
            <person name="Stolte C."/>
            <person name="Sykes S."/>
            <person name="Wortman J."/>
            <person name="Nusbaum C."/>
            <person name="Birren B."/>
        </authorList>
    </citation>
    <scope>NUCLEOTIDE SEQUENCE [LARGE SCALE GENOMIC DNA]</scope>
    <source>
        <strain evidence="4 5">YIT 12060</strain>
    </source>
</reference>
<evidence type="ECO:0000313" key="4">
    <source>
        <dbReference type="EMBL" id="EHB93142.1"/>
    </source>
</evidence>
<feature type="binding site" evidence="2">
    <location>
        <position position="339"/>
    </location>
    <ligand>
        <name>substrate</name>
    </ligand>
</feature>
<feature type="binding site" evidence="2">
    <location>
        <position position="55"/>
    </location>
    <ligand>
        <name>Mg(2+)</name>
        <dbReference type="ChEBI" id="CHEBI:18420"/>
        <label>1</label>
    </ligand>
</feature>
<dbReference type="HOGENOM" id="CLU_046964_1_0_10"/>
<feature type="domain" description="PurM-like N-terminal" evidence="3">
    <location>
        <begin position="37"/>
        <end position="150"/>
    </location>
</feature>
<name>G5H648_9BACT</name>
<dbReference type="GO" id="GO:0000287">
    <property type="term" value="F:magnesium ion binding"/>
    <property type="evidence" value="ECO:0007669"/>
    <property type="project" value="UniProtKB-UniRule"/>
</dbReference>
<dbReference type="Proteomes" id="UP000006008">
    <property type="component" value="Unassembled WGS sequence"/>
</dbReference>
<feature type="binding site" evidence="2">
    <location>
        <position position="39"/>
    </location>
    <ligand>
        <name>Mg(2+)</name>
        <dbReference type="ChEBI" id="CHEBI:18420"/>
        <label>4</label>
    </ligand>
</feature>
<dbReference type="Gene3D" id="3.90.650.10">
    <property type="entry name" value="PurM-like C-terminal domain"/>
    <property type="match status" value="1"/>
</dbReference>
<dbReference type="UniPathway" id="UPA00060">
    <property type="reaction ID" value="UER00142"/>
</dbReference>
<feature type="binding site" evidence="2">
    <location>
        <position position="53"/>
    </location>
    <ligand>
        <name>Mg(2+)</name>
        <dbReference type="ChEBI" id="CHEBI:18420"/>
        <label>4</label>
    </ligand>
</feature>
<comment type="similarity">
    <text evidence="2">Belongs to the thiamine-monophosphate kinase family.</text>
</comment>
<dbReference type="RefSeq" id="WP_009133214.1">
    <property type="nucleotide sequence ID" value="NZ_CP102250.1"/>
</dbReference>
<feature type="binding site" evidence="2">
    <location>
        <position position="237"/>
    </location>
    <ligand>
        <name>ATP</name>
        <dbReference type="ChEBI" id="CHEBI:30616"/>
    </ligand>
</feature>
<feature type="binding site" evidence="2">
    <location>
        <position position="114"/>
    </location>
    <ligand>
        <name>ATP</name>
        <dbReference type="ChEBI" id="CHEBI:30616"/>
    </ligand>
</feature>
<proteinExistence type="inferred from homology"/>
<dbReference type="AlphaFoldDB" id="G5H648"/>
<evidence type="ECO:0000256" key="2">
    <source>
        <dbReference type="HAMAP-Rule" id="MF_02128"/>
    </source>
</evidence>
<sequence length="358" mass="38363">MAEKKHTPIASLGQFAFVDRLCAPFAPLNPSTVKGCGDDAAVIDAGDKYMLFTTDLLLEGVQFDLTYFPLQHLGYKAVVAGISDILAMNGTPRQVTLALGISSRFSVETVEQLYEGVRYACRDYKVDLAGGDMSASVNGLTIAVSAVGEVAKDKIVYRSGAQVNDLICVTGALGGAYMGLHLLEREKRALDGHPNPHPKFEGYEYLLGRQLRPSARLDIIEELAKIDLVPTSMIDITDGLASEVLHLCKDSDKGARIYLNRLPIAQQTNKMAEELHSDPVVAALNGGDDFELLFTVPLARQEDIFALGIDVIGHITAAGSGVALVTPDDQLIPVQAPGWVVRGDEPASGEDESPADAQ</sequence>
<dbReference type="OrthoDB" id="9802811at2"/>
<dbReference type="PIRSF" id="PIRSF005303">
    <property type="entry name" value="Thiam_monoph_kin"/>
    <property type="match status" value="1"/>
</dbReference>
<keyword evidence="2" id="KW-0067">ATP-binding</keyword>
<keyword evidence="2" id="KW-0808">Transferase</keyword>
<dbReference type="InterPro" id="IPR036676">
    <property type="entry name" value="PurM-like_C_sf"/>
</dbReference>
<protein>
    <recommendedName>
        <fullName evidence="2">Thiamine-monophosphate kinase</fullName>
        <shortName evidence="2">TMP kinase</shortName>
        <shortName evidence="2">Thiamine-phosphate kinase</shortName>
        <ecNumber evidence="2">2.7.4.16</ecNumber>
    </recommendedName>
</protein>
<dbReference type="Pfam" id="PF00586">
    <property type="entry name" value="AIRS"/>
    <property type="match status" value="1"/>
</dbReference>
<accession>G5H648</accession>
<dbReference type="HAMAP" id="MF_02128">
    <property type="entry name" value="TMP_kinase"/>
    <property type="match status" value="1"/>
</dbReference>
<dbReference type="GeneID" id="92816829"/>
<comment type="catalytic activity">
    <reaction evidence="2">
        <text>thiamine phosphate + ATP = thiamine diphosphate + ADP</text>
        <dbReference type="Rhea" id="RHEA:15913"/>
        <dbReference type="ChEBI" id="CHEBI:30616"/>
        <dbReference type="ChEBI" id="CHEBI:37575"/>
        <dbReference type="ChEBI" id="CHEBI:58937"/>
        <dbReference type="ChEBI" id="CHEBI:456216"/>
        <dbReference type="EC" id="2.7.4.16"/>
    </reaction>
</comment>
<dbReference type="SUPFAM" id="SSF56042">
    <property type="entry name" value="PurM C-terminal domain-like"/>
    <property type="match status" value="1"/>
</dbReference>
<dbReference type="InterPro" id="IPR006283">
    <property type="entry name" value="ThiL-like"/>
</dbReference>
<evidence type="ECO:0000259" key="3">
    <source>
        <dbReference type="Pfam" id="PF00586"/>
    </source>
</evidence>
<evidence type="ECO:0000313" key="5">
    <source>
        <dbReference type="Proteomes" id="UP000006008"/>
    </source>
</evidence>
<feature type="binding site" evidence="2">
    <location>
        <position position="84"/>
    </location>
    <ligand>
        <name>Mg(2+)</name>
        <dbReference type="ChEBI" id="CHEBI:18420"/>
        <label>4</label>
    </ligand>
</feature>
<keyword evidence="2" id="KW-0547">Nucleotide-binding</keyword>
<comment type="function">
    <text evidence="2">Catalyzes the ATP-dependent phosphorylation of thiamine-monophosphate (TMP) to form thiamine-pyrophosphate (TPP), the active form of vitamin B1.</text>
</comment>